<comment type="caution">
    <text evidence="5">The sequence shown here is derived from an EMBL/GenBank/DDBJ whole genome shotgun (WGS) entry which is preliminary data.</text>
</comment>
<feature type="domain" description="DUF630" evidence="4">
    <location>
        <begin position="1"/>
        <end position="59"/>
    </location>
</feature>
<dbReference type="Proteomes" id="UP000631114">
    <property type="component" value="Unassembled WGS sequence"/>
</dbReference>
<feature type="domain" description="DUF632" evidence="3">
    <location>
        <begin position="317"/>
        <end position="649"/>
    </location>
</feature>
<dbReference type="OrthoDB" id="674656at2759"/>
<feature type="region of interest" description="Disordered" evidence="2">
    <location>
        <begin position="61"/>
        <end position="197"/>
    </location>
</feature>
<reference evidence="5 6" key="1">
    <citation type="submission" date="2020-10" db="EMBL/GenBank/DDBJ databases">
        <title>The Coptis chinensis genome and diversification of protoberbering-type alkaloids.</title>
        <authorList>
            <person name="Wang B."/>
            <person name="Shu S."/>
            <person name="Song C."/>
            <person name="Liu Y."/>
        </authorList>
    </citation>
    <scope>NUCLEOTIDE SEQUENCE [LARGE SCALE GENOMIC DNA]</scope>
    <source>
        <strain evidence="5">HL-2020</strain>
        <tissue evidence="5">Leaf</tissue>
    </source>
</reference>
<evidence type="ECO:0000256" key="2">
    <source>
        <dbReference type="SAM" id="MobiDB-lite"/>
    </source>
</evidence>
<keyword evidence="1" id="KW-0175">Coiled coil</keyword>
<dbReference type="Gene3D" id="1.20.1270.60">
    <property type="entry name" value="Arfaptin homology (AH) domain/BAR domain"/>
    <property type="match status" value="1"/>
</dbReference>
<organism evidence="5 6">
    <name type="scientific">Coptis chinensis</name>
    <dbReference type="NCBI Taxonomy" id="261450"/>
    <lineage>
        <taxon>Eukaryota</taxon>
        <taxon>Viridiplantae</taxon>
        <taxon>Streptophyta</taxon>
        <taxon>Embryophyta</taxon>
        <taxon>Tracheophyta</taxon>
        <taxon>Spermatophyta</taxon>
        <taxon>Magnoliopsida</taxon>
        <taxon>Ranunculales</taxon>
        <taxon>Ranunculaceae</taxon>
        <taxon>Coptidoideae</taxon>
        <taxon>Coptis</taxon>
    </lineage>
</organism>
<evidence type="ECO:0000313" key="5">
    <source>
        <dbReference type="EMBL" id="KAF9617670.1"/>
    </source>
</evidence>
<dbReference type="InterPro" id="IPR006868">
    <property type="entry name" value="DUF630"/>
</dbReference>
<dbReference type="Pfam" id="PF04782">
    <property type="entry name" value="DUF632"/>
    <property type="match status" value="1"/>
</dbReference>
<protein>
    <recommendedName>
        <fullName evidence="7">Nitrate regulatory gene2 protein-like</fullName>
    </recommendedName>
</protein>
<gene>
    <name evidence="5" type="ORF">IFM89_037904</name>
</gene>
<dbReference type="Pfam" id="PF04783">
    <property type="entry name" value="DUF630"/>
    <property type="match status" value="1"/>
</dbReference>
<evidence type="ECO:0000259" key="4">
    <source>
        <dbReference type="Pfam" id="PF04783"/>
    </source>
</evidence>
<feature type="compositionally biased region" description="Acidic residues" evidence="2">
    <location>
        <begin position="131"/>
        <end position="142"/>
    </location>
</feature>
<dbReference type="AlphaFoldDB" id="A0A835IGT4"/>
<dbReference type="InterPro" id="IPR027267">
    <property type="entry name" value="AH/BAR_dom_sf"/>
</dbReference>
<dbReference type="PANTHER" id="PTHR21450">
    <property type="entry name" value="PROTEIN ALTERED PHOSPHATE STARVATION RESPONSE 1"/>
    <property type="match status" value="1"/>
</dbReference>
<accession>A0A835IGT4</accession>
<evidence type="ECO:0000259" key="3">
    <source>
        <dbReference type="Pfam" id="PF04782"/>
    </source>
</evidence>
<evidence type="ECO:0000256" key="1">
    <source>
        <dbReference type="SAM" id="Coils"/>
    </source>
</evidence>
<dbReference type="EMBL" id="JADFTS010000003">
    <property type="protein sequence ID" value="KAF9617670.1"/>
    <property type="molecule type" value="Genomic_DNA"/>
</dbReference>
<name>A0A835IGT4_9MAGN</name>
<dbReference type="InterPro" id="IPR006867">
    <property type="entry name" value="DUF632"/>
</dbReference>
<keyword evidence="6" id="KW-1185">Reference proteome</keyword>
<dbReference type="PANTHER" id="PTHR21450:SF7">
    <property type="entry name" value="DNA LIGASE (DUF630 AND DUF632)"/>
    <property type="match status" value="1"/>
</dbReference>
<evidence type="ECO:0008006" key="7">
    <source>
        <dbReference type="Google" id="ProtNLM"/>
    </source>
</evidence>
<feature type="compositionally biased region" description="Pro residues" evidence="2">
    <location>
        <begin position="91"/>
        <end position="108"/>
    </location>
</feature>
<feature type="coiled-coil region" evidence="1">
    <location>
        <begin position="711"/>
        <end position="742"/>
    </location>
</feature>
<evidence type="ECO:0000313" key="6">
    <source>
        <dbReference type="Proteomes" id="UP000631114"/>
    </source>
</evidence>
<feature type="compositionally biased region" description="Low complexity" evidence="2">
    <location>
        <begin position="70"/>
        <end position="90"/>
    </location>
</feature>
<feature type="region of interest" description="Disordered" evidence="2">
    <location>
        <begin position="689"/>
        <end position="709"/>
    </location>
</feature>
<feature type="compositionally biased region" description="Pro residues" evidence="2">
    <location>
        <begin position="172"/>
        <end position="191"/>
    </location>
</feature>
<feature type="region of interest" description="Disordered" evidence="2">
    <location>
        <begin position="210"/>
        <end position="280"/>
    </location>
</feature>
<sequence>MGCTQSKIENEEAVSRCKDRKQFMKEAVTTRNAFAAAHSAYTMSLKNTGAALSDYGQGEVVQDPHHHHLNNNNNNNNVPLHHQPTTQPPFETLPPPPPPLPSFSPAPPLKRASTMPEFGMPKPDLKQSDPILEEDDNDEEEAHEGGHDLIHRRSKTIGGGSIGDGRAKEAVPSPPRTPTTEPMPPPPPPPDTKGTTWDYFFPMVENMAGPSLSETDEIRPSDNESDGGGYSNMDFKRSENAGSSSVHVGVERSMGDVDGDGEGISNNDVEPRTPERVVETEAVGKPMKKVKQMVHSNTAPQDARRGGKPAAVTNVSLLQILGEVDDNFLKASETAHVVSKMLEATRLHYHSNFADNREAALVETGKRSSIVSKSRLRGRPTCDTGHIDHSARVMRVITWNRSFRGMPNSTDRKDDFDAEEHETHATVLDKLLAWEKKLYDEVKAGELMKLEYQRKVSLLNKQKKRGTSTESLEKTKAAVSHLHTRYIVDMQSMDSTVSEINRLRDDQLYPKLVTLVDGMAHMWDSMHKHHVSQLKAVADLRSLDVSQAPKETSERHHESTVQLHEMVQEWHSQFQKLVTHQKEYIQALNSWLKLNLIPIESSLKEKVSSPPRIHLPPIQGLLYTWHEHLDKLPAELAGNAIFSFAGIIKTILQNQEEEVKLKEKCEETRKEYEKKRRWFEDWHHKYMERRTPPDEMDPDSTEDANQKDPVVAEKQFVVESLKKRLEEETEDHQKQCRQVREKSLTSLKTHLPELFRAMSDFAHACSDMYKRLQSFSQGNKESSSC</sequence>
<proteinExistence type="predicted"/>
<feature type="compositionally biased region" description="Basic and acidic residues" evidence="2">
    <location>
        <begin position="269"/>
        <end position="279"/>
    </location>
</feature>